<gene>
    <name evidence="4" type="ordered locus">Trebr_0031</name>
</gene>
<dbReference type="EMBL" id="CP002696">
    <property type="protein sequence ID" value="AEE15490.1"/>
    <property type="molecule type" value="Genomic_DNA"/>
</dbReference>
<sequence>MKNKQYQELAVCGFAAVKALEKEHPERIRRLYFTAERAAQFGDLCRFLSQEKIPYNKVETLDLEKLCGSVHHQGVVAMIAQPEIEPLTVEITADWVRGGESAVLLDRVGNANNLGAIVRSAAFFGIRNIVIPLDEAQSSVTTSSYRVAQGGMEYVRVYSVRSAVRLLQDMSGKMVRFGTDVRGAAPVSNMARLRAGKAALVVLGNEEAGISPLIRENCDHLIIIPAVNAAVESLNVAQAASIILYELAKE</sequence>
<dbReference type="PANTHER" id="PTHR46429:SF2">
    <property type="entry name" value="TRNA_RRNA METHYLTRANSFERASE"/>
    <property type="match status" value="1"/>
</dbReference>
<dbReference type="Gene3D" id="3.40.1280.10">
    <property type="match status" value="1"/>
</dbReference>
<dbReference type="InterPro" id="IPR029026">
    <property type="entry name" value="tRNA_m1G_MTases_N"/>
</dbReference>
<keyword evidence="1 4" id="KW-0489">Methyltransferase</keyword>
<proteinExistence type="predicted"/>
<dbReference type="STRING" id="906968.Trebr_0031"/>
<dbReference type="InterPro" id="IPR004441">
    <property type="entry name" value="rRNA_MeTrfase_TrmH"/>
</dbReference>
<evidence type="ECO:0000259" key="3">
    <source>
        <dbReference type="SMART" id="SM00967"/>
    </source>
</evidence>
<evidence type="ECO:0000313" key="5">
    <source>
        <dbReference type="Proteomes" id="UP000006546"/>
    </source>
</evidence>
<dbReference type="CDD" id="cd18095">
    <property type="entry name" value="SpoU-like_rRNA-MTase"/>
    <property type="match status" value="1"/>
</dbReference>
<protein>
    <submittedName>
        <fullName evidence="4">tRNA/rRNA methyltransferase (SpoU)</fullName>
    </submittedName>
</protein>
<dbReference type="HOGENOM" id="CLU_021322_2_0_12"/>
<dbReference type="eggNOG" id="COG0566">
    <property type="taxonomic scope" value="Bacteria"/>
</dbReference>
<dbReference type="SMART" id="SM00967">
    <property type="entry name" value="SpoU_sub_bind"/>
    <property type="match status" value="1"/>
</dbReference>
<evidence type="ECO:0000313" key="4">
    <source>
        <dbReference type="EMBL" id="AEE15490.1"/>
    </source>
</evidence>
<dbReference type="GO" id="GO:0008173">
    <property type="term" value="F:RNA methyltransferase activity"/>
    <property type="evidence" value="ECO:0007669"/>
    <property type="project" value="InterPro"/>
</dbReference>
<dbReference type="InterPro" id="IPR013123">
    <property type="entry name" value="SpoU_subst-bd"/>
</dbReference>
<evidence type="ECO:0000256" key="1">
    <source>
        <dbReference type="ARBA" id="ARBA00022603"/>
    </source>
</evidence>
<name>F4LKA1_TREBD</name>
<dbReference type="SUPFAM" id="SSF75217">
    <property type="entry name" value="alpha/beta knot"/>
    <property type="match status" value="1"/>
</dbReference>
<dbReference type="Proteomes" id="UP000006546">
    <property type="component" value="Chromosome"/>
</dbReference>
<dbReference type="GO" id="GO:0003723">
    <property type="term" value="F:RNA binding"/>
    <property type="evidence" value="ECO:0007669"/>
    <property type="project" value="InterPro"/>
</dbReference>
<keyword evidence="5" id="KW-1185">Reference proteome</keyword>
<dbReference type="PANTHER" id="PTHR46429">
    <property type="entry name" value="23S RRNA (GUANOSINE-2'-O-)-METHYLTRANSFERASE RLMB"/>
    <property type="match status" value="1"/>
</dbReference>
<reference evidence="5" key="1">
    <citation type="submission" date="2011-04" db="EMBL/GenBank/DDBJ databases">
        <title>The complete genome of Treponema brennaborense DSM 12168.</title>
        <authorList>
            <person name="Lucas S."/>
            <person name="Han J."/>
            <person name="Lapidus A."/>
            <person name="Bruce D."/>
            <person name="Goodwin L."/>
            <person name="Pitluck S."/>
            <person name="Peters L."/>
            <person name="Kyrpides N."/>
            <person name="Mavromatis K."/>
            <person name="Ivanova N."/>
            <person name="Mikhailova N."/>
            <person name="Pagani I."/>
            <person name="Teshima H."/>
            <person name="Detter J.C."/>
            <person name="Tapia R."/>
            <person name="Han C."/>
            <person name="Land M."/>
            <person name="Hauser L."/>
            <person name="Markowitz V."/>
            <person name="Cheng J.-F."/>
            <person name="Hugenholtz P."/>
            <person name="Woyke T."/>
            <person name="Wu D."/>
            <person name="Gronow S."/>
            <person name="Wellnitz S."/>
            <person name="Brambilla E."/>
            <person name="Klenk H.-P."/>
            <person name="Eisen J.A."/>
        </authorList>
    </citation>
    <scope>NUCLEOTIDE SEQUENCE [LARGE SCALE GENOMIC DNA]</scope>
    <source>
        <strain evidence="5">DSM 12168 / CIP 105900 / DD5/3</strain>
    </source>
</reference>
<evidence type="ECO:0000256" key="2">
    <source>
        <dbReference type="ARBA" id="ARBA00022679"/>
    </source>
</evidence>
<dbReference type="GO" id="GO:0005829">
    <property type="term" value="C:cytosol"/>
    <property type="evidence" value="ECO:0007669"/>
    <property type="project" value="TreeGrafter"/>
</dbReference>
<dbReference type="AlphaFoldDB" id="F4LKA1"/>
<keyword evidence="2" id="KW-0808">Transferase</keyword>
<dbReference type="InterPro" id="IPR029028">
    <property type="entry name" value="Alpha/beta_knot_MTases"/>
</dbReference>
<dbReference type="SUPFAM" id="SSF55315">
    <property type="entry name" value="L30e-like"/>
    <property type="match status" value="1"/>
</dbReference>
<feature type="domain" description="RNA 2-O ribose methyltransferase substrate binding" evidence="3">
    <location>
        <begin position="10"/>
        <end position="85"/>
    </location>
</feature>
<dbReference type="KEGG" id="tbe:Trebr_0031"/>
<dbReference type="InterPro" id="IPR001537">
    <property type="entry name" value="SpoU_MeTrfase"/>
</dbReference>
<dbReference type="GO" id="GO:0032259">
    <property type="term" value="P:methylation"/>
    <property type="evidence" value="ECO:0007669"/>
    <property type="project" value="UniProtKB-KW"/>
</dbReference>
<dbReference type="RefSeq" id="WP_013757210.1">
    <property type="nucleotide sequence ID" value="NC_015500.1"/>
</dbReference>
<accession>F4LKA1</accession>
<organism evidence="4 5">
    <name type="scientific">Treponema brennaborense (strain DSM 12168 / CIP 105900 / DD5/3)</name>
    <dbReference type="NCBI Taxonomy" id="906968"/>
    <lineage>
        <taxon>Bacteria</taxon>
        <taxon>Pseudomonadati</taxon>
        <taxon>Spirochaetota</taxon>
        <taxon>Spirochaetia</taxon>
        <taxon>Spirochaetales</taxon>
        <taxon>Treponemataceae</taxon>
        <taxon>Treponema</taxon>
    </lineage>
</organism>
<dbReference type="Pfam" id="PF08032">
    <property type="entry name" value="SpoU_sub_bind"/>
    <property type="match status" value="1"/>
</dbReference>
<dbReference type="OrthoDB" id="9785673at2"/>
<dbReference type="GO" id="GO:0006396">
    <property type="term" value="P:RNA processing"/>
    <property type="evidence" value="ECO:0007669"/>
    <property type="project" value="InterPro"/>
</dbReference>
<dbReference type="Pfam" id="PF00588">
    <property type="entry name" value="SpoU_methylase"/>
    <property type="match status" value="1"/>
</dbReference>
<dbReference type="InterPro" id="IPR029064">
    <property type="entry name" value="Ribosomal_eL30-like_sf"/>
</dbReference>
<dbReference type="Gene3D" id="3.30.1330.30">
    <property type="match status" value="1"/>
</dbReference>